<proteinExistence type="predicted"/>
<dbReference type="Proteomes" id="UP000257560">
    <property type="component" value="Segment"/>
</dbReference>
<reference evidence="1 2" key="1">
    <citation type="submission" date="2017-08" db="EMBL/GenBank/DDBJ databases">
        <title>Complete genome sequence of bacteriophage vB_VpaS_KF5.</title>
        <authorList>
            <person name="Yu J."/>
            <person name="Kwak S.-J."/>
            <person name="Lim J.-A."/>
            <person name="Chang H.-J."/>
        </authorList>
    </citation>
    <scope>NUCLEOTIDE SEQUENCE [LARGE SCALE GENOMIC DNA]</scope>
</reference>
<evidence type="ECO:0000313" key="1">
    <source>
        <dbReference type="EMBL" id="ATI19354.1"/>
    </source>
</evidence>
<organism evidence="1 2">
    <name type="scientific">Vibrio phage vB_VpaS_KF5</name>
    <dbReference type="NCBI Taxonomy" id="2041476"/>
    <lineage>
        <taxon>Viruses</taxon>
        <taxon>Duplodnaviria</taxon>
        <taxon>Heunggongvirae</taxon>
        <taxon>Uroviricota</taxon>
        <taxon>Caudoviricetes</taxon>
        <taxon>Mardecavirus</taxon>
        <taxon>Mardecavirus SSP002</taxon>
    </lineage>
</organism>
<accession>A0A384WJW1</accession>
<evidence type="ECO:0000313" key="2">
    <source>
        <dbReference type="Proteomes" id="UP000257560"/>
    </source>
</evidence>
<dbReference type="EMBL" id="MF754115">
    <property type="protein sequence ID" value="ATI19354.1"/>
    <property type="molecule type" value="Genomic_DNA"/>
</dbReference>
<name>A0A384WJW1_9CAUD</name>
<sequence length="560" mass="61941">MVKAYKLPSGVYVEGLIAPPLPTPTPFVAGPDIKFIGQSDGLGGVVTPPPTGRLGHNTTIGCAWDTMRNSLFIQPKSVDLGLVLSASTHSFRVWSLFERELTSADVTAVGTTGMSLSGTTSNVRLPAYGGYADYTLDVSLAVSGVIDAYYRWNFNGVDEAARTFRITGQRIVVFGIPPQRKMTEQLSWRTEVIRALDGSEQRIRLRENPIVKIKFKSVLGHHTEQGAKAMVYRLGHDSLAIPLWHESARSSEVIPVGATEIRVATAGMSVQAGDLLILWSDFYQYETGVVKSVAVDKITLTKPLLGSWDKPVVAPVAYGLIDGADFSNYKVSVSEGDVEYTRNSNVPIPADSTYPHYDNIPVYGELLYMRGKSSPESYTPSVSKVDFGIKVRAQKRKYDHPDVSREIFVKMDSPVAAMRFKEFLSYLGGKQKPFWYVSNWWDFDPVGITLSNQTEFRVKDLGFVEYYSGAATRKWVAIKQVGGGWFYRQVSSSAKGPTGTDLGVHEVLTLDSTLPFTFSKDTVERMCLMVPVRLDHDDVVLSWDGMAHITTTLRIVEVTK</sequence>
<gene>
    <name evidence="1" type="ORF">KF5_044</name>
</gene>
<protein>
    <submittedName>
        <fullName evidence="1">Tail assembly protein</fullName>
    </submittedName>
</protein>